<evidence type="ECO:0000256" key="1">
    <source>
        <dbReference type="SAM" id="Phobius"/>
    </source>
</evidence>
<evidence type="ECO:0000313" key="3">
    <source>
        <dbReference type="Proteomes" id="UP000075578"/>
    </source>
</evidence>
<gene>
    <name evidence="2" type="ORF">AMQ74_00343</name>
</gene>
<sequence>MKRRTIGYLLIAFESSIILFFLYLVLSEDTVLSVIDLVMISLIFFSIFLWIVFYLKHFNIVKKGNKKESYSTDAFKNGNSYSSIPKGKYVKICPNCGSTNVSYESYKSMASDFCKGCGYGSLKSPGYFDGVLKIFPEVEGTGVKNFEKLSKLERRARRRPNK</sequence>
<dbReference type="EMBL" id="LNGD01000011">
    <property type="protein sequence ID" value="KYC53600.1"/>
    <property type="molecule type" value="Genomic_DNA"/>
</dbReference>
<accession>A0A150J8R7</accession>
<comment type="caution">
    <text evidence="2">The sequence shown here is derived from an EMBL/GenBank/DDBJ whole genome shotgun (WGS) entry which is preliminary data.</text>
</comment>
<evidence type="ECO:0000313" key="2">
    <source>
        <dbReference type="EMBL" id="KYC53600.1"/>
    </source>
</evidence>
<keyword evidence="1" id="KW-0812">Transmembrane</keyword>
<organism evidence="2 3">
    <name type="scientific">Candidatus Methanofastidiosum methylothiophilum</name>
    <dbReference type="NCBI Taxonomy" id="1705564"/>
    <lineage>
        <taxon>Archaea</taxon>
        <taxon>Methanobacteriati</taxon>
        <taxon>Methanobacteriota</taxon>
        <taxon>Stenosarchaea group</taxon>
        <taxon>Candidatus Methanofastidiosia</taxon>
        <taxon>Candidatus Methanofastidiosales</taxon>
        <taxon>Candidatus Methanofastidiosaceae</taxon>
        <taxon>Candidatus Methanofastidiosum</taxon>
    </lineage>
</organism>
<keyword evidence="1" id="KW-0472">Membrane</keyword>
<dbReference type="AlphaFoldDB" id="A0A150J8R7"/>
<name>A0A150J8R7_9EURY</name>
<keyword evidence="1" id="KW-1133">Transmembrane helix</keyword>
<dbReference type="Proteomes" id="UP000075578">
    <property type="component" value="Unassembled WGS sequence"/>
</dbReference>
<feature type="transmembrane region" description="Helical" evidence="1">
    <location>
        <begin position="32"/>
        <end position="55"/>
    </location>
</feature>
<reference evidence="2 3" key="1">
    <citation type="journal article" date="2016" name="ISME J.">
        <title>Chasing the elusive Euryarchaeota class WSA2: genomes reveal a uniquely fastidious methyl-reducing methanogen.</title>
        <authorList>
            <person name="Nobu M.K."/>
            <person name="Narihiro T."/>
            <person name="Kuroda K."/>
            <person name="Mei R."/>
            <person name="Liu W.T."/>
        </authorList>
    </citation>
    <scope>NUCLEOTIDE SEQUENCE [LARGE SCALE GENOMIC DNA]</scope>
    <source>
        <strain evidence="2">U1lsi0528_Bin089</strain>
    </source>
</reference>
<proteinExistence type="predicted"/>
<feature type="transmembrane region" description="Helical" evidence="1">
    <location>
        <begin position="7"/>
        <end position="26"/>
    </location>
</feature>
<protein>
    <submittedName>
        <fullName evidence="2">Uncharacterized protein</fullName>
    </submittedName>
</protein>